<keyword evidence="4" id="KW-1185">Reference proteome</keyword>
<accession>A0AAV1DMN8</accession>
<feature type="compositionally biased region" description="Low complexity" evidence="2">
    <location>
        <begin position="235"/>
        <end position="245"/>
    </location>
</feature>
<dbReference type="EMBL" id="OX459123">
    <property type="protein sequence ID" value="CAI9109151.1"/>
    <property type="molecule type" value="Genomic_DNA"/>
</dbReference>
<sequence length="480" mass="52737">MIMDWYHVACRLAAGEQLNLGEAALAMLYHSLHENWHNPERDIFYGSKSVQSCNVGADIHAEYYPTNMVACQFGFSQSVPHFKVSGWNTVLGREKLTMAQYAKHWELMATLGKTSPTTPFKFFFEATPRFAEWWEDLSNTMYGSVYKAIKTAFRIGKYVKPKAVAVEADFDPKEKGKAGRKEKDGPQKTKKTPIAAGGKAKQAPENPVTVHGSDDEFDSQESDNGSATVGESIAAKKTVSKSGGAKSKKKLKAATSSTQTSSGKKAPPSVVALMAQVVYNTKYDQLKSLLSAIQSSPIDDNMAATIRLILAEAVQKQIECQVCVPHIEEYQTAYALQEKNKLLSEQLVDQAAQLEAEIKKKMAEEANLMAKLEKVQTKRVELESTLGAIVADIDFALGEYGSMTETVEKIHPKYQDAGETSSGELEIPEEHNHSSNAECRNNSKFSFGHGSVVARTNRSGSTSGRRQSNKRSLAKCAGRK</sequence>
<dbReference type="AlphaFoldDB" id="A0AAV1DMN8"/>
<feature type="compositionally biased region" description="Low complexity" evidence="2">
    <location>
        <begin position="253"/>
        <end position="266"/>
    </location>
</feature>
<gene>
    <name evidence="3" type="ORF">OLC1_LOCUS17102</name>
</gene>
<feature type="compositionally biased region" description="Low complexity" evidence="2">
    <location>
        <begin position="455"/>
        <end position="466"/>
    </location>
</feature>
<protein>
    <submittedName>
        <fullName evidence="3">OLC1v1008916C1</fullName>
    </submittedName>
</protein>
<evidence type="ECO:0000256" key="1">
    <source>
        <dbReference type="SAM" id="Coils"/>
    </source>
</evidence>
<feature type="compositionally biased region" description="Polar residues" evidence="2">
    <location>
        <begin position="434"/>
        <end position="445"/>
    </location>
</feature>
<feature type="coiled-coil region" evidence="1">
    <location>
        <begin position="344"/>
        <end position="385"/>
    </location>
</feature>
<feature type="region of interest" description="Disordered" evidence="2">
    <location>
        <begin position="173"/>
        <end position="266"/>
    </location>
</feature>
<evidence type="ECO:0000313" key="4">
    <source>
        <dbReference type="Proteomes" id="UP001161247"/>
    </source>
</evidence>
<reference evidence="3" key="1">
    <citation type="submission" date="2023-03" db="EMBL/GenBank/DDBJ databases">
        <authorList>
            <person name="Julca I."/>
        </authorList>
    </citation>
    <scope>NUCLEOTIDE SEQUENCE</scope>
</reference>
<feature type="compositionally biased region" description="Basic residues" evidence="2">
    <location>
        <begin position="467"/>
        <end position="480"/>
    </location>
</feature>
<evidence type="ECO:0000256" key="2">
    <source>
        <dbReference type="SAM" id="MobiDB-lite"/>
    </source>
</evidence>
<feature type="region of interest" description="Disordered" evidence="2">
    <location>
        <begin position="414"/>
        <end position="480"/>
    </location>
</feature>
<keyword evidence="1" id="KW-0175">Coiled coil</keyword>
<proteinExistence type="predicted"/>
<dbReference type="Proteomes" id="UP001161247">
    <property type="component" value="Chromosome 6"/>
</dbReference>
<organism evidence="3 4">
    <name type="scientific">Oldenlandia corymbosa var. corymbosa</name>
    <dbReference type="NCBI Taxonomy" id="529605"/>
    <lineage>
        <taxon>Eukaryota</taxon>
        <taxon>Viridiplantae</taxon>
        <taxon>Streptophyta</taxon>
        <taxon>Embryophyta</taxon>
        <taxon>Tracheophyta</taxon>
        <taxon>Spermatophyta</taxon>
        <taxon>Magnoliopsida</taxon>
        <taxon>eudicotyledons</taxon>
        <taxon>Gunneridae</taxon>
        <taxon>Pentapetalae</taxon>
        <taxon>asterids</taxon>
        <taxon>lamiids</taxon>
        <taxon>Gentianales</taxon>
        <taxon>Rubiaceae</taxon>
        <taxon>Rubioideae</taxon>
        <taxon>Spermacoceae</taxon>
        <taxon>Hedyotis-Oldenlandia complex</taxon>
        <taxon>Oldenlandia</taxon>
    </lineage>
</organism>
<feature type="compositionally biased region" description="Basic and acidic residues" evidence="2">
    <location>
        <begin position="173"/>
        <end position="187"/>
    </location>
</feature>
<evidence type="ECO:0000313" key="3">
    <source>
        <dbReference type="EMBL" id="CAI9109151.1"/>
    </source>
</evidence>
<name>A0AAV1DMN8_OLDCO</name>